<evidence type="ECO:0000313" key="12">
    <source>
        <dbReference type="EMBL" id="TRY60477.1"/>
    </source>
</evidence>
<dbReference type="InterPro" id="IPR020811">
    <property type="entry name" value="Enolase_N"/>
</dbReference>
<evidence type="ECO:0000256" key="4">
    <source>
        <dbReference type="ARBA" id="ARBA00023152"/>
    </source>
</evidence>
<dbReference type="OrthoDB" id="10009078at2759"/>
<dbReference type="EMBL" id="SRMA01027049">
    <property type="protein sequence ID" value="TRY60477.1"/>
    <property type="molecule type" value="Genomic_DNA"/>
</dbReference>
<dbReference type="InterPro" id="IPR000941">
    <property type="entry name" value="Enolase"/>
</dbReference>
<feature type="region of interest" description="Disordered" evidence="9">
    <location>
        <begin position="538"/>
        <end position="566"/>
    </location>
</feature>
<evidence type="ECO:0000256" key="7">
    <source>
        <dbReference type="ARBA" id="ARBA00034855"/>
    </source>
</evidence>
<evidence type="ECO:0000259" key="11">
    <source>
        <dbReference type="SMART" id="SM01193"/>
    </source>
</evidence>
<dbReference type="SMART" id="SM01192">
    <property type="entry name" value="Enolase_C"/>
    <property type="match status" value="1"/>
</dbReference>
<dbReference type="STRING" id="623744.A0A553N4W6"/>
<keyword evidence="13" id="KW-1185">Reference proteome</keyword>
<gene>
    <name evidence="12" type="ORF">DNTS_028911</name>
</gene>
<sequence>MSYKGFLSQSKVSKEEQEFYDLKNKAAEYFRSNGVPQKIEGVLNEMFWQKPDDIYGYLANYFSGLSQTPVISKITGKEVFDRRGLTAVQVEVHCILRNEEKISLCLSLCPCLFCLLSIALFVLANPADDVASEEAVSNRAGQHLSIRTALKWIREELSPMLQGLNPADQTSVDKLLSDFCTVRYLEHKEILDREDELRSASLSEDPPQVTPTPVLSKDKKGKKVNSSEKLLPPAEPPVPRLPGATAVGVLSLAVAKTAARLLGTPLYQHAQNEAHLPVPILTVLSCGKSSAGKLNLVQEVLIIPSSSQKVKESVVYVLALQVIDMGLELQREMMRILNGLANKAGSVNVSEEGALQVGFERTEQAFDLVTEACANLGFPLGSDLRLALNYELVEVYEGLITKYPSIRSIIDPFRKEDVEQWEKLASVMGESCSIIADVAANVGPCWSQGKTFPSGTTGVIIRHDGDMTISDLFRIIAENKDAETILAADCCDSSIVDLAVGSGVPFLKLTGLRGAERMDKYNRLMAIEEELEQKGILGAREIEPPQSELPETSEGTSSSVCLTIPQ</sequence>
<comment type="pathway">
    <text evidence="1">Carbohydrate degradation; glycolysis; pyruvate from D-glyceraldehyde 3-phosphate: step 4/5.</text>
</comment>
<feature type="region of interest" description="Disordered" evidence="9">
    <location>
        <begin position="195"/>
        <end position="237"/>
    </location>
</feature>
<dbReference type="SUPFAM" id="SSF54826">
    <property type="entry name" value="Enolase N-terminal domain-like"/>
    <property type="match status" value="1"/>
</dbReference>
<evidence type="ECO:0000256" key="2">
    <source>
        <dbReference type="ARBA" id="ARBA00009604"/>
    </source>
</evidence>
<dbReference type="GO" id="GO:0004634">
    <property type="term" value="F:phosphopyruvate hydratase activity"/>
    <property type="evidence" value="ECO:0007669"/>
    <property type="project" value="UniProtKB-EC"/>
</dbReference>
<dbReference type="UniPathway" id="UPA00109">
    <property type="reaction ID" value="UER00187"/>
</dbReference>
<reference evidence="12 13" key="1">
    <citation type="journal article" date="2019" name="Sci. Data">
        <title>Hybrid genome assembly and annotation of Danionella translucida.</title>
        <authorList>
            <person name="Kadobianskyi M."/>
            <person name="Schulze L."/>
            <person name="Schuelke M."/>
            <person name="Judkewitz B."/>
        </authorList>
    </citation>
    <scope>NUCLEOTIDE SEQUENCE [LARGE SCALE GENOMIC DNA]</scope>
    <source>
        <strain evidence="12 13">Bolton</strain>
    </source>
</reference>
<organism evidence="12 13">
    <name type="scientific">Danionella cerebrum</name>
    <dbReference type="NCBI Taxonomy" id="2873325"/>
    <lineage>
        <taxon>Eukaryota</taxon>
        <taxon>Metazoa</taxon>
        <taxon>Chordata</taxon>
        <taxon>Craniata</taxon>
        <taxon>Vertebrata</taxon>
        <taxon>Euteleostomi</taxon>
        <taxon>Actinopterygii</taxon>
        <taxon>Neopterygii</taxon>
        <taxon>Teleostei</taxon>
        <taxon>Ostariophysi</taxon>
        <taxon>Cypriniformes</taxon>
        <taxon>Danionidae</taxon>
        <taxon>Danioninae</taxon>
        <taxon>Danionella</taxon>
    </lineage>
</organism>
<dbReference type="SUPFAM" id="SSF51604">
    <property type="entry name" value="Enolase C-terminal domain-like"/>
    <property type="match status" value="1"/>
</dbReference>
<evidence type="ECO:0000256" key="8">
    <source>
        <dbReference type="ARBA" id="ARBA00048333"/>
    </source>
</evidence>
<feature type="domain" description="Enolase N-terminal" evidence="11">
    <location>
        <begin position="71"/>
        <end position="270"/>
    </location>
</feature>
<dbReference type="InterPro" id="IPR029017">
    <property type="entry name" value="Enolase-like_N"/>
</dbReference>
<keyword evidence="4" id="KW-0324">Glycolysis</keyword>
<dbReference type="PANTHER" id="PTHR11902:SF30">
    <property type="entry name" value="ENOLASE 4"/>
    <property type="match status" value="1"/>
</dbReference>
<dbReference type="CDD" id="cd22974">
    <property type="entry name" value="DD_ENO4"/>
    <property type="match status" value="1"/>
</dbReference>
<feature type="compositionally biased region" description="Polar residues" evidence="9">
    <location>
        <begin position="549"/>
        <end position="566"/>
    </location>
</feature>
<dbReference type="AlphaFoldDB" id="A0A553N4W6"/>
<comment type="caution">
    <text evidence="12">The sequence shown here is derived from an EMBL/GenBank/DDBJ whole genome shotgun (WGS) entry which is preliminary data.</text>
</comment>
<evidence type="ECO:0000256" key="3">
    <source>
        <dbReference type="ARBA" id="ARBA00012058"/>
    </source>
</evidence>
<feature type="domain" description="Enolase C-terminal TIM barrel" evidence="10">
    <location>
        <begin position="273"/>
        <end position="545"/>
    </location>
</feature>
<dbReference type="Proteomes" id="UP000316079">
    <property type="component" value="Unassembled WGS sequence"/>
</dbReference>
<evidence type="ECO:0000256" key="1">
    <source>
        <dbReference type="ARBA" id="ARBA00005031"/>
    </source>
</evidence>
<dbReference type="GO" id="GO:0006096">
    <property type="term" value="P:glycolytic process"/>
    <property type="evidence" value="ECO:0007669"/>
    <property type="project" value="UniProtKB-UniPathway"/>
</dbReference>
<dbReference type="InterPro" id="IPR020810">
    <property type="entry name" value="Enolase_C"/>
</dbReference>
<accession>A0A553N4W6</accession>
<dbReference type="SMART" id="SM01193">
    <property type="entry name" value="Enolase_N"/>
    <property type="match status" value="1"/>
</dbReference>
<dbReference type="InterPro" id="IPR036849">
    <property type="entry name" value="Enolase-like_C_sf"/>
</dbReference>
<evidence type="ECO:0000313" key="13">
    <source>
        <dbReference type="Proteomes" id="UP000316079"/>
    </source>
</evidence>
<protein>
    <recommendedName>
        <fullName evidence="7">Enolase 4</fullName>
        <ecNumber evidence="3">4.2.1.11</ecNumber>
    </recommendedName>
    <alternativeName>
        <fullName evidence="6">2-phospho-D-glycerate hydro-lyase</fullName>
    </alternativeName>
</protein>
<evidence type="ECO:0000256" key="9">
    <source>
        <dbReference type="SAM" id="MobiDB-lite"/>
    </source>
</evidence>
<dbReference type="Pfam" id="PF00113">
    <property type="entry name" value="Enolase_C"/>
    <property type="match status" value="2"/>
</dbReference>
<dbReference type="GO" id="GO:0000015">
    <property type="term" value="C:phosphopyruvate hydratase complex"/>
    <property type="evidence" value="ECO:0007669"/>
    <property type="project" value="InterPro"/>
</dbReference>
<keyword evidence="5" id="KW-0456">Lyase</keyword>
<comment type="catalytic activity">
    <reaction evidence="8">
        <text>(2R)-2-phosphoglycerate = phosphoenolpyruvate + H2O</text>
        <dbReference type="Rhea" id="RHEA:10164"/>
        <dbReference type="ChEBI" id="CHEBI:15377"/>
        <dbReference type="ChEBI" id="CHEBI:58289"/>
        <dbReference type="ChEBI" id="CHEBI:58702"/>
        <dbReference type="EC" id="4.2.1.11"/>
    </reaction>
</comment>
<comment type="similarity">
    <text evidence="2">Belongs to the enolase family.</text>
</comment>
<dbReference type="GO" id="GO:0000287">
    <property type="term" value="F:magnesium ion binding"/>
    <property type="evidence" value="ECO:0007669"/>
    <property type="project" value="InterPro"/>
</dbReference>
<proteinExistence type="inferred from homology"/>
<dbReference type="EC" id="4.2.1.11" evidence="3"/>
<dbReference type="PANTHER" id="PTHR11902">
    <property type="entry name" value="ENOLASE"/>
    <property type="match status" value="1"/>
</dbReference>
<evidence type="ECO:0000259" key="10">
    <source>
        <dbReference type="SMART" id="SM01192"/>
    </source>
</evidence>
<dbReference type="Gene3D" id="3.20.20.120">
    <property type="entry name" value="Enolase-like C-terminal domain"/>
    <property type="match status" value="2"/>
</dbReference>
<dbReference type="Gene3D" id="3.30.390.10">
    <property type="entry name" value="Enolase-like, N-terminal domain"/>
    <property type="match status" value="1"/>
</dbReference>
<name>A0A553N4W6_9TELE</name>
<evidence type="ECO:0000256" key="6">
    <source>
        <dbReference type="ARBA" id="ARBA00031125"/>
    </source>
</evidence>
<dbReference type="InterPro" id="IPR047500">
    <property type="entry name" value="DD_ENO4"/>
</dbReference>
<evidence type="ECO:0000256" key="5">
    <source>
        <dbReference type="ARBA" id="ARBA00023239"/>
    </source>
</evidence>